<comment type="caution">
    <text evidence="1">The sequence shown here is derived from an EMBL/GenBank/DDBJ whole genome shotgun (WGS) entry which is preliminary data.</text>
</comment>
<gene>
    <name evidence="2" type="ORF">HINF_LOCUS53553</name>
    <name evidence="1" type="ORF">HINF_LOCUS60197</name>
</gene>
<proteinExistence type="predicted"/>
<dbReference type="EMBL" id="CAXDID020000273">
    <property type="protein sequence ID" value="CAL6068541.1"/>
    <property type="molecule type" value="Genomic_DNA"/>
</dbReference>
<sequence>MVFDQRITGNVSNIINIIKQNSTKLETEINQAKLDTFTQLNSIIEQLRQDVNAKSYSADVYNKDYINLQLDDLRTRIASIQGSSVYLKAYPGAIKFGCQSCGRDGNRECGCQYRTGFAACNSQGCTEVS</sequence>
<reference evidence="2 3" key="2">
    <citation type="submission" date="2024-07" db="EMBL/GenBank/DDBJ databases">
        <authorList>
            <person name="Akdeniz Z."/>
        </authorList>
    </citation>
    <scope>NUCLEOTIDE SEQUENCE [LARGE SCALE GENOMIC DNA]</scope>
</reference>
<dbReference type="EMBL" id="CATOUU010001112">
    <property type="protein sequence ID" value="CAI9972552.1"/>
    <property type="molecule type" value="Genomic_DNA"/>
</dbReference>
<accession>A0AA86V1H4</accession>
<dbReference type="AlphaFoldDB" id="A0AA86V1H4"/>
<evidence type="ECO:0000313" key="1">
    <source>
        <dbReference type="EMBL" id="CAI9972552.1"/>
    </source>
</evidence>
<evidence type="ECO:0000313" key="3">
    <source>
        <dbReference type="Proteomes" id="UP001642409"/>
    </source>
</evidence>
<reference evidence="1" key="1">
    <citation type="submission" date="2023-06" db="EMBL/GenBank/DDBJ databases">
        <authorList>
            <person name="Kurt Z."/>
        </authorList>
    </citation>
    <scope>NUCLEOTIDE SEQUENCE</scope>
</reference>
<evidence type="ECO:0000313" key="2">
    <source>
        <dbReference type="EMBL" id="CAL6068541.1"/>
    </source>
</evidence>
<keyword evidence="3" id="KW-1185">Reference proteome</keyword>
<organism evidence="1">
    <name type="scientific">Hexamita inflata</name>
    <dbReference type="NCBI Taxonomy" id="28002"/>
    <lineage>
        <taxon>Eukaryota</taxon>
        <taxon>Metamonada</taxon>
        <taxon>Diplomonadida</taxon>
        <taxon>Hexamitidae</taxon>
        <taxon>Hexamitinae</taxon>
        <taxon>Hexamita</taxon>
    </lineage>
</organism>
<protein>
    <submittedName>
        <fullName evidence="2">Hypothetical_protein</fullName>
    </submittedName>
</protein>
<name>A0AA86V1H4_9EUKA</name>
<dbReference type="Proteomes" id="UP001642409">
    <property type="component" value="Unassembled WGS sequence"/>
</dbReference>